<gene>
    <name evidence="1" type="ORF">OMP38_21465</name>
</gene>
<dbReference type="PANTHER" id="PTHR37536">
    <property type="entry name" value="PUTATIVE (AFU_ORTHOLOGUE AFUA_3G02970)-RELATED"/>
    <property type="match status" value="1"/>
</dbReference>
<reference evidence="1 2" key="1">
    <citation type="submission" date="2022-10" db="EMBL/GenBank/DDBJ databases">
        <title>Comparative genomic analysis of Cohnella hashimotonis sp. nov., isolated from the International Space Station.</title>
        <authorList>
            <person name="Simpson A."/>
            <person name="Venkateswaran K."/>
        </authorList>
    </citation>
    <scope>NUCLEOTIDE SEQUENCE [LARGE SCALE GENOMIC DNA]</scope>
    <source>
        <strain evidence="1 2">DSM 18997</strain>
    </source>
</reference>
<dbReference type="InterPro" id="IPR000250">
    <property type="entry name" value="Peptidase_G1"/>
</dbReference>
<dbReference type="EMBL" id="JAPDHZ010000004">
    <property type="protein sequence ID" value="MDG0793133.1"/>
    <property type="molecule type" value="Genomic_DNA"/>
</dbReference>
<proteinExistence type="predicted"/>
<name>A0A9X4KJA7_9BACL</name>
<evidence type="ECO:0000313" key="2">
    <source>
        <dbReference type="Proteomes" id="UP001153387"/>
    </source>
</evidence>
<dbReference type="RefSeq" id="WP_277566963.1">
    <property type="nucleotide sequence ID" value="NZ_JAPDHZ010000004.1"/>
</dbReference>
<dbReference type="AlphaFoldDB" id="A0A9X4KJA7"/>
<accession>A0A9X4KJA7</accession>
<dbReference type="Pfam" id="PF01828">
    <property type="entry name" value="Peptidase_A4"/>
    <property type="match status" value="1"/>
</dbReference>
<dbReference type="GO" id="GO:0006508">
    <property type="term" value="P:proteolysis"/>
    <property type="evidence" value="ECO:0007669"/>
    <property type="project" value="InterPro"/>
</dbReference>
<dbReference type="InterPro" id="IPR013320">
    <property type="entry name" value="ConA-like_dom_sf"/>
</dbReference>
<dbReference type="GO" id="GO:0070007">
    <property type="term" value="F:glutamic-type endopeptidase activity"/>
    <property type="evidence" value="ECO:0007669"/>
    <property type="project" value="InterPro"/>
</dbReference>
<protein>
    <submittedName>
        <fullName evidence="1">G1 family endopeptidase</fullName>
    </submittedName>
</protein>
<comment type="caution">
    <text evidence="1">The sequence shown here is derived from an EMBL/GenBank/DDBJ whole genome shotgun (WGS) entry which is preliminary data.</text>
</comment>
<evidence type="ECO:0000313" key="1">
    <source>
        <dbReference type="EMBL" id="MDG0793133.1"/>
    </source>
</evidence>
<dbReference type="SUPFAM" id="SSF49899">
    <property type="entry name" value="Concanavalin A-like lectins/glucanases"/>
    <property type="match status" value="1"/>
</dbReference>
<organism evidence="1 2">
    <name type="scientific">Cohnella ginsengisoli</name>
    <dbReference type="NCBI Taxonomy" id="425004"/>
    <lineage>
        <taxon>Bacteria</taxon>
        <taxon>Bacillati</taxon>
        <taxon>Bacillota</taxon>
        <taxon>Bacilli</taxon>
        <taxon>Bacillales</taxon>
        <taxon>Paenibacillaceae</taxon>
        <taxon>Cohnella</taxon>
    </lineage>
</organism>
<dbReference type="InterPro" id="IPR038656">
    <property type="entry name" value="Peptidase_G1_sf"/>
</dbReference>
<dbReference type="CDD" id="cd13426">
    <property type="entry name" value="Peptidase_G1"/>
    <property type="match status" value="1"/>
</dbReference>
<sequence>MPKISRNSRLQRPCKFVRSDKVQGSAVGWTSSNWSGYAQSGRAGAYNRISANWTVPSVFPSAQPVYSSAWVGIDGYSNSSLIQTGTAHDFANGVASYYAWWEILPAEETVIP</sequence>
<dbReference type="PANTHER" id="PTHR37536:SF1">
    <property type="entry name" value="ASPERGILLOPEPSIN, PUTAITVE (AFU_ORTHOLOGUE AFUA_7G01200)"/>
    <property type="match status" value="1"/>
</dbReference>
<dbReference type="Proteomes" id="UP001153387">
    <property type="component" value="Unassembled WGS sequence"/>
</dbReference>
<keyword evidence="2" id="KW-1185">Reference proteome</keyword>
<dbReference type="Gene3D" id="2.60.120.700">
    <property type="entry name" value="Peptidase G1"/>
    <property type="match status" value="1"/>
</dbReference>